<evidence type="ECO:0000256" key="2">
    <source>
        <dbReference type="ARBA" id="ARBA00022692"/>
    </source>
</evidence>
<dbReference type="InterPro" id="IPR011701">
    <property type="entry name" value="MFS"/>
</dbReference>
<feature type="transmembrane region" description="Helical" evidence="6">
    <location>
        <begin position="130"/>
        <end position="149"/>
    </location>
</feature>
<dbReference type="EMBL" id="BAAALY010000015">
    <property type="protein sequence ID" value="GAA1553362.1"/>
    <property type="molecule type" value="Genomic_DNA"/>
</dbReference>
<keyword evidence="8" id="KW-1185">Reference proteome</keyword>
<dbReference type="Proteomes" id="UP001501791">
    <property type="component" value="Unassembled WGS sequence"/>
</dbReference>
<protein>
    <recommendedName>
        <fullName evidence="9">MFS transporter</fullName>
    </recommendedName>
</protein>
<dbReference type="InterPro" id="IPR051788">
    <property type="entry name" value="MFS_Transporter"/>
</dbReference>
<comment type="subcellular location">
    <subcellularLocation>
        <location evidence="1">Membrane</location>
        <topology evidence="1">Multi-pass membrane protein</topology>
    </subcellularLocation>
</comment>
<evidence type="ECO:0000313" key="7">
    <source>
        <dbReference type="EMBL" id="GAA1553362.1"/>
    </source>
</evidence>
<feature type="transmembrane region" description="Helical" evidence="6">
    <location>
        <begin position="274"/>
        <end position="294"/>
    </location>
</feature>
<feature type="transmembrane region" description="Helical" evidence="6">
    <location>
        <begin position="35"/>
        <end position="59"/>
    </location>
</feature>
<comment type="caution">
    <text evidence="7">The sequence shown here is derived from an EMBL/GenBank/DDBJ whole genome shotgun (WGS) entry which is preliminary data.</text>
</comment>
<dbReference type="PANTHER" id="PTHR23514:SF13">
    <property type="entry name" value="INNER MEMBRANE PROTEIN YBJJ"/>
    <property type="match status" value="1"/>
</dbReference>
<proteinExistence type="predicted"/>
<dbReference type="InterPro" id="IPR036259">
    <property type="entry name" value="MFS_trans_sf"/>
</dbReference>
<dbReference type="Pfam" id="PF07690">
    <property type="entry name" value="MFS_1"/>
    <property type="match status" value="1"/>
</dbReference>
<feature type="transmembrane region" description="Helical" evidence="6">
    <location>
        <begin position="300"/>
        <end position="321"/>
    </location>
</feature>
<accession>A0ABN2C5Y3</accession>
<feature type="transmembrane region" description="Helical" evidence="6">
    <location>
        <begin position="204"/>
        <end position="221"/>
    </location>
</feature>
<feature type="transmembrane region" description="Helical" evidence="6">
    <location>
        <begin position="155"/>
        <end position="175"/>
    </location>
</feature>
<gene>
    <name evidence="7" type="ORF">GCM10009691_29670</name>
</gene>
<feature type="transmembrane region" description="Helical" evidence="6">
    <location>
        <begin position="363"/>
        <end position="384"/>
    </location>
</feature>
<dbReference type="Gene3D" id="1.20.1250.20">
    <property type="entry name" value="MFS general substrate transporter like domains"/>
    <property type="match status" value="2"/>
</dbReference>
<keyword evidence="3 6" id="KW-1133">Transmembrane helix</keyword>
<sequence length="390" mass="38461">MAWPVAMGFIVNGGLYGGMLSRYAEIAADAHAGAAAFGVALTAGALGGLTGSVVAPIIMRVSTEKTAVLVGGLAYALLSVALPLAPSPVLLGAAFFVVGVFDGGHDVSMNALTVRYQQRLRIPMMGRMHALWSLALAAGAALGAAAAAVGVAPLVHLGVMAGLLGGAQLVAGRAASVTTSGDDSRSAGGEQSTGRSEPSSASGARGLLAVIVLAAIAASYIEGPGQDWSALLLTDTFHADAGIAAAAPFAFSIGLLIARLLLDPLRTRLSAAQIATAATTFVIGGALGGLLAALLSAPPIAALASLALIGFGAGPIYPMLFDTADTLGSRYRITAATTAGIISTCSRIGAITAPVLVGALAHTTGLSVVLVVVATAGTLAVITLPRALRP</sequence>
<feature type="region of interest" description="Disordered" evidence="5">
    <location>
        <begin position="178"/>
        <end position="201"/>
    </location>
</feature>
<dbReference type="SUPFAM" id="SSF103473">
    <property type="entry name" value="MFS general substrate transporter"/>
    <property type="match status" value="1"/>
</dbReference>
<reference evidence="7 8" key="1">
    <citation type="journal article" date="2019" name="Int. J. Syst. Evol. Microbiol.">
        <title>The Global Catalogue of Microorganisms (GCM) 10K type strain sequencing project: providing services to taxonomists for standard genome sequencing and annotation.</title>
        <authorList>
            <consortium name="The Broad Institute Genomics Platform"/>
            <consortium name="The Broad Institute Genome Sequencing Center for Infectious Disease"/>
            <person name="Wu L."/>
            <person name="Ma J."/>
        </authorList>
    </citation>
    <scope>NUCLEOTIDE SEQUENCE [LARGE SCALE GENOMIC DNA]</scope>
    <source>
        <strain evidence="7 8">JCM 13319</strain>
    </source>
</reference>
<keyword evidence="2 6" id="KW-0812">Transmembrane</keyword>
<dbReference type="RefSeq" id="WP_346036631.1">
    <property type="nucleotide sequence ID" value="NZ_BAAALY010000015.1"/>
</dbReference>
<evidence type="ECO:0000256" key="3">
    <source>
        <dbReference type="ARBA" id="ARBA00022989"/>
    </source>
</evidence>
<evidence type="ECO:0008006" key="9">
    <source>
        <dbReference type="Google" id="ProtNLM"/>
    </source>
</evidence>
<dbReference type="PANTHER" id="PTHR23514">
    <property type="entry name" value="BYPASS OF STOP CODON PROTEIN 6"/>
    <property type="match status" value="1"/>
</dbReference>
<name>A0ABN2C5Y3_9MICO</name>
<feature type="transmembrane region" description="Helical" evidence="6">
    <location>
        <begin position="90"/>
        <end position="109"/>
    </location>
</feature>
<feature type="compositionally biased region" description="Polar residues" evidence="5">
    <location>
        <begin position="189"/>
        <end position="201"/>
    </location>
</feature>
<evidence type="ECO:0000313" key="8">
    <source>
        <dbReference type="Proteomes" id="UP001501791"/>
    </source>
</evidence>
<evidence type="ECO:0000256" key="6">
    <source>
        <dbReference type="SAM" id="Phobius"/>
    </source>
</evidence>
<evidence type="ECO:0000256" key="4">
    <source>
        <dbReference type="ARBA" id="ARBA00023136"/>
    </source>
</evidence>
<keyword evidence="4 6" id="KW-0472">Membrane</keyword>
<feature type="transmembrane region" description="Helical" evidence="6">
    <location>
        <begin position="333"/>
        <end position="357"/>
    </location>
</feature>
<evidence type="ECO:0000256" key="5">
    <source>
        <dbReference type="SAM" id="MobiDB-lite"/>
    </source>
</evidence>
<organism evidence="7 8">
    <name type="scientific">Brevibacterium picturae</name>
    <dbReference type="NCBI Taxonomy" id="260553"/>
    <lineage>
        <taxon>Bacteria</taxon>
        <taxon>Bacillati</taxon>
        <taxon>Actinomycetota</taxon>
        <taxon>Actinomycetes</taxon>
        <taxon>Micrococcales</taxon>
        <taxon>Brevibacteriaceae</taxon>
        <taxon>Brevibacterium</taxon>
    </lineage>
</organism>
<feature type="transmembrane region" description="Helical" evidence="6">
    <location>
        <begin position="241"/>
        <end position="262"/>
    </location>
</feature>
<evidence type="ECO:0000256" key="1">
    <source>
        <dbReference type="ARBA" id="ARBA00004141"/>
    </source>
</evidence>